<protein>
    <submittedName>
        <fullName evidence="3">Uncharacterized protein</fullName>
    </submittedName>
</protein>
<organism evidence="2 3">
    <name type="scientific">Gossypium hirsutum</name>
    <name type="common">Upland cotton</name>
    <name type="synonym">Gossypium mexicanum</name>
    <dbReference type="NCBI Taxonomy" id="3635"/>
    <lineage>
        <taxon>Eukaryota</taxon>
        <taxon>Viridiplantae</taxon>
        <taxon>Streptophyta</taxon>
        <taxon>Embryophyta</taxon>
        <taxon>Tracheophyta</taxon>
        <taxon>Spermatophyta</taxon>
        <taxon>Magnoliopsida</taxon>
        <taxon>eudicotyledons</taxon>
        <taxon>Gunneridae</taxon>
        <taxon>Pentapetalae</taxon>
        <taxon>rosids</taxon>
        <taxon>malvids</taxon>
        <taxon>Malvales</taxon>
        <taxon>Malvaceae</taxon>
        <taxon>Malvoideae</taxon>
        <taxon>Gossypium</taxon>
    </lineage>
</organism>
<dbReference type="GeneID" id="121230554"/>
<proteinExistence type="predicted"/>
<evidence type="ECO:0000313" key="3">
    <source>
        <dbReference type="RefSeq" id="XP_040971396.1"/>
    </source>
</evidence>
<accession>A0ABM3BWG5</accession>
<reference evidence="3" key="2">
    <citation type="submission" date="2025-08" db="UniProtKB">
        <authorList>
            <consortium name="RefSeq"/>
        </authorList>
    </citation>
    <scope>IDENTIFICATION</scope>
</reference>
<dbReference type="RefSeq" id="XP_040971396.1">
    <property type="nucleotide sequence ID" value="XM_041115462.1"/>
</dbReference>
<gene>
    <name evidence="3" type="primary">LOC121230554</name>
</gene>
<evidence type="ECO:0000313" key="2">
    <source>
        <dbReference type="Proteomes" id="UP000818029"/>
    </source>
</evidence>
<keyword evidence="2" id="KW-1185">Reference proteome</keyword>
<name>A0ABM3BWG5_GOSHI</name>
<feature type="region of interest" description="Disordered" evidence="1">
    <location>
        <begin position="85"/>
        <end position="114"/>
    </location>
</feature>
<evidence type="ECO:0000256" key="1">
    <source>
        <dbReference type="SAM" id="MobiDB-lite"/>
    </source>
</evidence>
<sequence>MNSRAQPPILKRTESCLLSLPPLFLSVDHVLHRPPYHHRTRWPTKRRDGLLSLILRHIRRPCLLNPKEIERNVPLSPVRLRRLEKRSPAMSPWEDQGNGTGAGGGAAMAASGRG</sequence>
<reference evidence="2" key="1">
    <citation type="journal article" date="2020" name="Nat. Genet.">
        <title>Genomic diversifications of five Gossypium allopolyploid species and their impact on cotton improvement.</title>
        <authorList>
            <person name="Chen Z.J."/>
            <person name="Sreedasyam A."/>
            <person name="Ando A."/>
            <person name="Song Q."/>
            <person name="De Santiago L.M."/>
            <person name="Hulse-Kemp A.M."/>
            <person name="Ding M."/>
            <person name="Ye W."/>
            <person name="Kirkbride R.C."/>
            <person name="Jenkins J."/>
            <person name="Plott C."/>
            <person name="Lovell J."/>
            <person name="Lin Y.M."/>
            <person name="Vaughn R."/>
            <person name="Liu B."/>
            <person name="Simpson S."/>
            <person name="Scheffler B.E."/>
            <person name="Wen L."/>
            <person name="Saski C.A."/>
            <person name="Grover C.E."/>
            <person name="Hu G."/>
            <person name="Conover J.L."/>
            <person name="Carlson J.W."/>
            <person name="Shu S."/>
            <person name="Boston L.B."/>
            <person name="Williams M."/>
            <person name="Peterson D.G."/>
            <person name="McGee K."/>
            <person name="Jones D.C."/>
            <person name="Wendel J.F."/>
            <person name="Stelly D.M."/>
            <person name="Grimwood J."/>
            <person name="Schmutz J."/>
        </authorList>
    </citation>
    <scope>NUCLEOTIDE SEQUENCE [LARGE SCALE GENOMIC DNA]</scope>
    <source>
        <strain evidence="2">cv. TM-1</strain>
    </source>
</reference>
<dbReference type="Proteomes" id="UP000818029">
    <property type="component" value="Chromosome A06"/>
</dbReference>